<evidence type="ECO:0000313" key="2">
    <source>
        <dbReference type="Proteomes" id="UP000814243"/>
    </source>
</evidence>
<dbReference type="Proteomes" id="UP000814243">
    <property type="component" value="Unassembled WGS sequence"/>
</dbReference>
<dbReference type="EMBL" id="JACEFF010000443">
    <property type="protein sequence ID" value="KAH9637557.1"/>
    <property type="molecule type" value="Genomic_DNA"/>
</dbReference>
<accession>A0A922MIF8</accession>
<sequence>MGDRGRRLVQLACNKPLISDTDADDNIMEIPPKNLCQNSSLQDIHDIAGPSTLPNDVDIISNSSSDLDFAQLDIVLNMKNIIQDKGTSSNINASTSQKNICYASDTSSDKNCLFGSDYSDIDPTYVPDSDENIQNDTESDCNVIIPESPNMEKCDNKADKEFIILILENLLDRVWLSVKPLTRRKRAEPKEWKRNINSFGVYHSADQRGKKEKPNKTNPEDIAFVQKHIESFPVMESHYCRKDSRKKKYLAPDVKSINNMYTLYQELCKDSDLCNICSKYEKTEPKEDFEEEYQEHLKRKKICQAEKDSDKVRANTDESFMSITMDLQAVLQIPSGGETLLLWAVQKIDHLNIIEQKFLESGHTHMEVDSMHAAIEAASKNKTINSVSEWKNIFTAARKKRTKTITKEQLPISLAKKKDLMKMCEKLIIPEELHAWVRDMKTYNQQPAFESDEE</sequence>
<dbReference type="PANTHER" id="PTHR10773">
    <property type="entry name" value="DNA-DIRECTED RNA POLYMERASES I, II, AND III SUBUNIT RPABC2"/>
    <property type="match status" value="1"/>
</dbReference>
<dbReference type="PANTHER" id="PTHR10773:SF19">
    <property type="match status" value="1"/>
</dbReference>
<dbReference type="AlphaFoldDB" id="A0A922MIF8"/>
<reference evidence="1" key="1">
    <citation type="journal article" date="2021" name="G3 (Bethesda)">
        <title>Genome and transcriptome analysis of the beet armyworm Spodoptera exigua reveals targets for pest control. .</title>
        <authorList>
            <person name="Simon S."/>
            <person name="Breeschoten T."/>
            <person name="Jansen H.J."/>
            <person name="Dirks R.P."/>
            <person name="Schranz M.E."/>
            <person name="Ros V.I.D."/>
        </authorList>
    </citation>
    <scope>NUCLEOTIDE SEQUENCE</scope>
    <source>
        <strain evidence="1">TB_SE_WUR_2020</strain>
    </source>
</reference>
<proteinExistence type="predicted"/>
<name>A0A922MIF8_SPOEX</name>
<organism evidence="1 2">
    <name type="scientific">Spodoptera exigua</name>
    <name type="common">Beet armyworm</name>
    <name type="synonym">Noctua fulgens</name>
    <dbReference type="NCBI Taxonomy" id="7107"/>
    <lineage>
        <taxon>Eukaryota</taxon>
        <taxon>Metazoa</taxon>
        <taxon>Ecdysozoa</taxon>
        <taxon>Arthropoda</taxon>
        <taxon>Hexapoda</taxon>
        <taxon>Insecta</taxon>
        <taxon>Pterygota</taxon>
        <taxon>Neoptera</taxon>
        <taxon>Endopterygota</taxon>
        <taxon>Lepidoptera</taxon>
        <taxon>Glossata</taxon>
        <taxon>Ditrysia</taxon>
        <taxon>Noctuoidea</taxon>
        <taxon>Noctuidae</taxon>
        <taxon>Amphipyrinae</taxon>
        <taxon>Spodoptera</taxon>
    </lineage>
</organism>
<evidence type="ECO:0000313" key="1">
    <source>
        <dbReference type="EMBL" id="KAH9637557.1"/>
    </source>
</evidence>
<comment type="caution">
    <text evidence="1">The sequence shown here is derived from an EMBL/GenBank/DDBJ whole genome shotgun (WGS) entry which is preliminary data.</text>
</comment>
<gene>
    <name evidence="1" type="ORF">HF086_009621</name>
</gene>
<protein>
    <submittedName>
        <fullName evidence="1">Uncharacterized protein</fullName>
    </submittedName>
</protein>